<organism evidence="1 2">
    <name type="scientific">Roridomyces roridus</name>
    <dbReference type="NCBI Taxonomy" id="1738132"/>
    <lineage>
        <taxon>Eukaryota</taxon>
        <taxon>Fungi</taxon>
        <taxon>Dikarya</taxon>
        <taxon>Basidiomycota</taxon>
        <taxon>Agaricomycotina</taxon>
        <taxon>Agaricomycetes</taxon>
        <taxon>Agaricomycetidae</taxon>
        <taxon>Agaricales</taxon>
        <taxon>Marasmiineae</taxon>
        <taxon>Mycenaceae</taxon>
        <taxon>Roridomyces</taxon>
    </lineage>
</organism>
<sequence length="89" mass="10111">MTTTPHHPVILHPLGSRYTPFRRRTAAIRLRGHSVQFDKPDGERREHDAGSMSPDETLFHSAMSFSLTNDPVCPSSVYDFSPSVYAYYL</sequence>
<dbReference type="Proteomes" id="UP001221142">
    <property type="component" value="Unassembled WGS sequence"/>
</dbReference>
<evidence type="ECO:0000313" key="1">
    <source>
        <dbReference type="EMBL" id="KAJ7644659.1"/>
    </source>
</evidence>
<protein>
    <submittedName>
        <fullName evidence="1">Uncharacterized protein</fullName>
    </submittedName>
</protein>
<name>A0AAD7FXM0_9AGAR</name>
<gene>
    <name evidence="1" type="ORF">FB45DRAFT_1053359</name>
</gene>
<keyword evidence="2" id="KW-1185">Reference proteome</keyword>
<comment type="caution">
    <text evidence="1">The sequence shown here is derived from an EMBL/GenBank/DDBJ whole genome shotgun (WGS) entry which is preliminary data.</text>
</comment>
<reference evidence="1" key="1">
    <citation type="submission" date="2023-03" db="EMBL/GenBank/DDBJ databases">
        <title>Massive genome expansion in bonnet fungi (Mycena s.s.) driven by repeated elements and novel gene families across ecological guilds.</title>
        <authorList>
            <consortium name="Lawrence Berkeley National Laboratory"/>
            <person name="Harder C.B."/>
            <person name="Miyauchi S."/>
            <person name="Viragh M."/>
            <person name="Kuo A."/>
            <person name="Thoen E."/>
            <person name="Andreopoulos B."/>
            <person name="Lu D."/>
            <person name="Skrede I."/>
            <person name="Drula E."/>
            <person name="Henrissat B."/>
            <person name="Morin E."/>
            <person name="Kohler A."/>
            <person name="Barry K."/>
            <person name="LaButti K."/>
            <person name="Morin E."/>
            <person name="Salamov A."/>
            <person name="Lipzen A."/>
            <person name="Mereny Z."/>
            <person name="Hegedus B."/>
            <person name="Baldrian P."/>
            <person name="Stursova M."/>
            <person name="Weitz H."/>
            <person name="Taylor A."/>
            <person name="Grigoriev I.V."/>
            <person name="Nagy L.G."/>
            <person name="Martin F."/>
            <person name="Kauserud H."/>
        </authorList>
    </citation>
    <scope>NUCLEOTIDE SEQUENCE</scope>
    <source>
        <strain evidence="1">9284</strain>
    </source>
</reference>
<evidence type="ECO:0000313" key="2">
    <source>
        <dbReference type="Proteomes" id="UP001221142"/>
    </source>
</evidence>
<dbReference type="AlphaFoldDB" id="A0AAD7FXM0"/>
<proteinExistence type="predicted"/>
<accession>A0AAD7FXM0</accession>
<dbReference type="EMBL" id="JARKIF010000003">
    <property type="protein sequence ID" value="KAJ7644659.1"/>
    <property type="molecule type" value="Genomic_DNA"/>
</dbReference>
<feature type="non-terminal residue" evidence="1">
    <location>
        <position position="89"/>
    </location>
</feature>